<evidence type="ECO:0000313" key="3">
    <source>
        <dbReference type="Proteomes" id="UP000030341"/>
    </source>
</evidence>
<dbReference type="KEGG" id="pseo:OM33_14960"/>
<dbReference type="SUPFAM" id="SSF56219">
    <property type="entry name" value="DNase I-like"/>
    <property type="match status" value="1"/>
</dbReference>
<dbReference type="Pfam" id="PF03372">
    <property type="entry name" value="Exo_endo_phos"/>
    <property type="match status" value="1"/>
</dbReference>
<dbReference type="HOGENOM" id="CLU_042670_1_0_6"/>
<protein>
    <submittedName>
        <fullName evidence="2">Endonuclease</fullName>
    </submittedName>
</protein>
<evidence type="ECO:0000259" key="1">
    <source>
        <dbReference type="Pfam" id="PF03372"/>
    </source>
</evidence>
<keyword evidence="2" id="KW-0540">Nuclease</keyword>
<sequence length="384" mass="42825">MPTPQQDVKNINENKVLRIATFNVSMEATNYQSSEQSAAQSTLNADALTQALKNGDVQQINNIAEIIQRTRPDIILLNEFDYIAKREKGIDLFKQAYLEVSQNGFAPISYPYVYLAPVNTGVKTELEGDSVKLSHFGFGRYAGQYGMVLLSKYPIVSEQVRTFQHFLWQDMPNNLMPVNPNGSQWYSSDERAVMRLSSKSHWDVPVNVCNNTIHVLASHPTPPVFDGEEDRNGKRNHDEIRFWRDYISQSGNHYIYDDNGGRGGISAERFVILGDLNASAVDGDAHPNAINQLLSHPAINNYPAPQSQGGFQNKPENIHAATHTASWGMRADYVLPSANVNVIKSGVFWPTKTEQAAYLVADRNASSDHRLVWVDVALANSCAK</sequence>
<name>A0A0A7EM93_9GAMM</name>
<dbReference type="STRING" id="1348114.OM33_14960"/>
<gene>
    <name evidence="2" type="ORF">OM33_14960</name>
</gene>
<dbReference type="Gene3D" id="3.60.10.10">
    <property type="entry name" value="Endonuclease/exonuclease/phosphatase"/>
    <property type="match status" value="1"/>
</dbReference>
<proteinExistence type="predicted"/>
<dbReference type="EMBL" id="CP009889">
    <property type="protein sequence ID" value="AIY67638.1"/>
    <property type="molecule type" value="Genomic_DNA"/>
</dbReference>
<keyword evidence="2" id="KW-0378">Hydrolase</keyword>
<dbReference type="Proteomes" id="UP000030341">
    <property type="component" value="Chromosome 2"/>
</dbReference>
<dbReference type="InterPro" id="IPR036691">
    <property type="entry name" value="Endo/exonu/phosph_ase_sf"/>
</dbReference>
<evidence type="ECO:0000313" key="2">
    <source>
        <dbReference type="EMBL" id="AIY67638.1"/>
    </source>
</evidence>
<accession>A0A0A7EM93</accession>
<dbReference type="GO" id="GO:0004519">
    <property type="term" value="F:endonuclease activity"/>
    <property type="evidence" value="ECO:0007669"/>
    <property type="project" value="UniProtKB-KW"/>
</dbReference>
<keyword evidence="3" id="KW-1185">Reference proteome</keyword>
<reference evidence="2 3" key="1">
    <citation type="submission" date="2014-11" db="EMBL/GenBank/DDBJ databases">
        <title>Complete Genome Sequence of Pseudoalteromonas sp. Strain OCN003 Isolated from Kaneohe Bay, Oahu, Hawaii.</title>
        <authorList>
            <person name="Beurmann S."/>
            <person name="Videau P."/>
            <person name="Ushijima B."/>
            <person name="Smith A.M."/>
            <person name="Aeby G.S."/>
            <person name="Callahan S.M."/>
            <person name="Belcaid M."/>
        </authorList>
    </citation>
    <scope>NUCLEOTIDE SEQUENCE [LARGE SCALE GENOMIC DNA]</scope>
    <source>
        <strain evidence="2 3">OCN003</strain>
    </source>
</reference>
<keyword evidence="2" id="KW-0255">Endonuclease</keyword>
<feature type="domain" description="Endonuclease/exonuclease/phosphatase" evidence="1">
    <location>
        <begin position="20"/>
        <end position="369"/>
    </location>
</feature>
<organism evidence="2 3">
    <name type="scientific">Pseudoalteromonas piratica</name>
    <dbReference type="NCBI Taxonomy" id="1348114"/>
    <lineage>
        <taxon>Bacteria</taxon>
        <taxon>Pseudomonadati</taxon>
        <taxon>Pseudomonadota</taxon>
        <taxon>Gammaproteobacteria</taxon>
        <taxon>Alteromonadales</taxon>
        <taxon>Pseudoalteromonadaceae</taxon>
        <taxon>Pseudoalteromonas</taxon>
    </lineage>
</organism>
<dbReference type="eggNOG" id="COG4222">
    <property type="taxonomic scope" value="Bacteria"/>
</dbReference>
<dbReference type="AlphaFoldDB" id="A0A0A7EM93"/>
<dbReference type="InterPro" id="IPR005135">
    <property type="entry name" value="Endo/exonuclease/phosphatase"/>
</dbReference>